<dbReference type="PANTHER" id="PTHR40469">
    <property type="entry name" value="SECRETED GLYCOSYL HYDROLASE"/>
    <property type="match status" value="1"/>
</dbReference>
<dbReference type="SUPFAM" id="SSF52317">
    <property type="entry name" value="Class I glutamine amidotransferase-like"/>
    <property type="match status" value="1"/>
</dbReference>
<name>A0A2S8F759_9BACT</name>
<gene>
    <name evidence="4" type="ORF">C5Y96_16530</name>
</gene>
<sequence>MRILSLSWSFLLLFALSTLTFADDAKLKALIIDGQNNHGVWPKTTQMMKSYLEGSGKFTVDVATTGKNSTEGFAPEFKNYDVVVSNYNGKRWPKATDEAFVEYVRNGGGFVVVHAANNSFGDWDEYNRIIGLGGWGGRNAKSGPYVYFGKDEELVRDTSEGNGGHHGRQHPFQVIVRDADHPITHGMPKSWMHTQDELYDQLRGPAENMKVLATAYADPATGGSGRHEPMIMTIDYGKGRIFHTPMGHGDYSMECVGFISTLLRGTEWAATGKVTQAIPDDFPEPNAEAKRPYKAENN</sequence>
<feature type="chain" id="PRO_5015604814" evidence="2">
    <location>
        <begin position="23"/>
        <end position="298"/>
    </location>
</feature>
<dbReference type="InterPro" id="IPR029010">
    <property type="entry name" value="ThuA-like"/>
</dbReference>
<accession>A0A2S8F759</accession>
<dbReference type="AlphaFoldDB" id="A0A2S8F759"/>
<comment type="caution">
    <text evidence="4">The sequence shown here is derived from an EMBL/GenBank/DDBJ whole genome shotgun (WGS) entry which is preliminary data.</text>
</comment>
<evidence type="ECO:0000256" key="2">
    <source>
        <dbReference type="SAM" id="SignalP"/>
    </source>
</evidence>
<feature type="domain" description="ThuA-like" evidence="3">
    <location>
        <begin position="28"/>
        <end position="269"/>
    </location>
</feature>
<feature type="region of interest" description="Disordered" evidence="1">
    <location>
        <begin position="279"/>
        <end position="298"/>
    </location>
</feature>
<feature type="compositionally biased region" description="Basic and acidic residues" evidence="1">
    <location>
        <begin position="287"/>
        <end position="298"/>
    </location>
</feature>
<keyword evidence="2" id="KW-0732">Signal</keyword>
<protein>
    <submittedName>
        <fullName evidence="4">Trehalose utilization</fullName>
    </submittedName>
</protein>
<evidence type="ECO:0000256" key="1">
    <source>
        <dbReference type="SAM" id="MobiDB-lite"/>
    </source>
</evidence>
<evidence type="ECO:0000313" key="4">
    <source>
        <dbReference type="EMBL" id="PQO27983.1"/>
    </source>
</evidence>
<evidence type="ECO:0000313" key="5">
    <source>
        <dbReference type="Proteomes" id="UP000240009"/>
    </source>
</evidence>
<dbReference type="Gene3D" id="3.40.50.880">
    <property type="match status" value="1"/>
</dbReference>
<dbReference type="OrthoDB" id="9785923at2"/>
<dbReference type="EMBL" id="PUIA01000051">
    <property type="protein sequence ID" value="PQO27983.1"/>
    <property type="molecule type" value="Genomic_DNA"/>
</dbReference>
<dbReference type="Pfam" id="PF06283">
    <property type="entry name" value="ThuA"/>
    <property type="match status" value="1"/>
</dbReference>
<dbReference type="InterPro" id="IPR029062">
    <property type="entry name" value="Class_I_gatase-like"/>
</dbReference>
<dbReference type="RefSeq" id="WP_105355554.1">
    <property type="nucleotide sequence ID" value="NZ_PUIA01000051.1"/>
</dbReference>
<dbReference type="Proteomes" id="UP000240009">
    <property type="component" value="Unassembled WGS sequence"/>
</dbReference>
<organism evidence="4 5">
    <name type="scientific">Blastopirellula marina</name>
    <dbReference type="NCBI Taxonomy" id="124"/>
    <lineage>
        <taxon>Bacteria</taxon>
        <taxon>Pseudomonadati</taxon>
        <taxon>Planctomycetota</taxon>
        <taxon>Planctomycetia</taxon>
        <taxon>Pirellulales</taxon>
        <taxon>Pirellulaceae</taxon>
        <taxon>Blastopirellula</taxon>
    </lineage>
</organism>
<evidence type="ECO:0000259" key="3">
    <source>
        <dbReference type="Pfam" id="PF06283"/>
    </source>
</evidence>
<dbReference type="PANTHER" id="PTHR40469:SF2">
    <property type="entry name" value="GALACTOSE-BINDING DOMAIN-LIKE SUPERFAMILY PROTEIN"/>
    <property type="match status" value="1"/>
</dbReference>
<reference evidence="4 5" key="1">
    <citation type="submission" date="2018-02" db="EMBL/GenBank/DDBJ databases">
        <title>Comparative genomes isolates from brazilian mangrove.</title>
        <authorList>
            <person name="Araujo J.E."/>
            <person name="Taketani R.G."/>
            <person name="Silva M.C.P."/>
            <person name="Loureco M.V."/>
            <person name="Andreote F.D."/>
        </authorList>
    </citation>
    <scope>NUCLEOTIDE SEQUENCE [LARGE SCALE GENOMIC DNA]</scope>
    <source>
        <strain evidence="4 5">HEX-2 MGV</strain>
    </source>
</reference>
<feature type="signal peptide" evidence="2">
    <location>
        <begin position="1"/>
        <end position="22"/>
    </location>
</feature>
<proteinExistence type="predicted"/>